<feature type="domain" description="T6SS Phospholipase effector Tle1-like catalytic" evidence="3">
    <location>
        <begin position="217"/>
        <end position="381"/>
    </location>
</feature>
<dbReference type="AlphaFoldDB" id="A0A4Z1R238"/>
<reference evidence="4 5" key="1">
    <citation type="submission" date="2019-01" db="EMBL/GenBank/DDBJ databases">
        <authorList>
            <person name="Zhang S."/>
        </authorList>
    </citation>
    <scope>NUCLEOTIDE SEQUENCE [LARGE SCALE GENOMIC DNA]</scope>
    <source>
        <strain evidence="4 5">1626</strain>
    </source>
</reference>
<feature type="coiled-coil region" evidence="1">
    <location>
        <begin position="475"/>
        <end position="547"/>
    </location>
</feature>
<dbReference type="EMBL" id="SPUH01000002">
    <property type="protein sequence ID" value="TKS52986.1"/>
    <property type="molecule type" value="Genomic_DNA"/>
</dbReference>
<dbReference type="Pfam" id="PF09994">
    <property type="entry name" value="T6SS_Tle1-like_cat"/>
    <property type="match status" value="2"/>
</dbReference>
<keyword evidence="1" id="KW-0175">Coiled coil</keyword>
<gene>
    <name evidence="4" type="ORF">E4582_12305</name>
</gene>
<protein>
    <submittedName>
        <fullName evidence="4">DUF2235 domain-containing protein</fullName>
    </submittedName>
</protein>
<organism evidence="4 5">
    <name type="scientific">Luteimonas yindakuii</name>
    <dbReference type="NCBI Taxonomy" id="2565782"/>
    <lineage>
        <taxon>Bacteria</taxon>
        <taxon>Pseudomonadati</taxon>
        <taxon>Pseudomonadota</taxon>
        <taxon>Gammaproteobacteria</taxon>
        <taxon>Lysobacterales</taxon>
        <taxon>Lysobacteraceae</taxon>
        <taxon>Luteimonas</taxon>
    </lineage>
</organism>
<keyword evidence="5" id="KW-1185">Reference proteome</keyword>
<evidence type="ECO:0000259" key="3">
    <source>
        <dbReference type="Pfam" id="PF09994"/>
    </source>
</evidence>
<evidence type="ECO:0000256" key="2">
    <source>
        <dbReference type="SAM" id="MobiDB-lite"/>
    </source>
</evidence>
<evidence type="ECO:0000256" key="1">
    <source>
        <dbReference type="SAM" id="Coils"/>
    </source>
</evidence>
<feature type="domain" description="T6SS Phospholipase effector Tle1-like catalytic" evidence="3">
    <location>
        <begin position="81"/>
        <end position="197"/>
    </location>
</feature>
<dbReference type="PANTHER" id="PTHR33840:SF1">
    <property type="entry name" value="TLE1 PHOSPHOLIPASE DOMAIN-CONTAINING PROTEIN"/>
    <property type="match status" value="1"/>
</dbReference>
<proteinExistence type="predicted"/>
<evidence type="ECO:0000313" key="5">
    <source>
        <dbReference type="Proteomes" id="UP000298681"/>
    </source>
</evidence>
<feature type="region of interest" description="Disordered" evidence="2">
    <location>
        <begin position="644"/>
        <end position="673"/>
    </location>
</feature>
<dbReference type="InterPro" id="IPR018712">
    <property type="entry name" value="Tle1-like_cat"/>
</dbReference>
<comment type="caution">
    <text evidence="4">The sequence shown here is derived from an EMBL/GenBank/DDBJ whole genome shotgun (WGS) entry which is preliminary data.</text>
</comment>
<evidence type="ECO:0000313" key="4">
    <source>
        <dbReference type="EMBL" id="TKS52986.1"/>
    </source>
</evidence>
<dbReference type="Proteomes" id="UP000298681">
    <property type="component" value="Unassembled WGS sequence"/>
</dbReference>
<feature type="compositionally biased region" description="Basic and acidic residues" evidence="2">
    <location>
        <begin position="664"/>
        <end position="673"/>
    </location>
</feature>
<feature type="region of interest" description="Disordered" evidence="2">
    <location>
        <begin position="1"/>
        <end position="31"/>
    </location>
</feature>
<accession>A0A4Z1R238</accession>
<name>A0A4Z1R238_9GAMM</name>
<dbReference type="PANTHER" id="PTHR33840">
    <property type="match status" value="1"/>
</dbReference>
<sequence length="673" mass="72988">MHPGTVASVHRVKEHTMDTPGSGDQNSPAYAPPATVLALAAQGDARGAPVSATPLPSRIGRARTSPHCVTAVCKIPLWISVFFDGTGNNRDADESSHRDSNVARLFRSQGRDDSTAAKFAIYVPGIGTYFREIGDPGNTTRGMAFADYGQKRLDWALREVDLRVARYPAGKLKEINLALFGFSRGAALARAFARTLAEQRASGNVGAWTWSNTGVPLRLRFMGLFDTVASVGLPASADSVLSARIAAGTNLGRALRNRSTRTVMIRGVGPRPAPVSVRGLAYGAPGADPTPGNPDGHAAWAGNLRVPRLVEHCLHLVAAHEQRNSFPLDSVRNGNTYPGNCVEMVLPGVHSDLGGGYAPGFQGRIKSHDAALSNIALRIMHKASLDKGVPLEEIGRFSWRGLDQGFEASPTLLEHWNYYMANAGNGGRPLGQGILAHMRLYFAWRFQRIKGYASGNLIPDEANIRQQEQHDARKEAQMAQELAQLKRQVDLARARSSAANSILRDMQSPSVYPPVSRQELDTARAKADEAKRALEEAEHKHNQHQARWAGVPAPSLSNIYVYDQQLLADARILQSGPGFGSIGQPMRPHYAALLAAYEAEFVHNAGLRDQKIIDFFDRYVHDSLAGFAKDATLPSDPRAIYMGGDNEIPYASNSGQEQEPQYAARHEPALSVG</sequence>